<accession>A0A9P7QYV0</accession>
<name>A0A9P7QYV0_9PEZI</name>
<feature type="compositionally biased region" description="Polar residues" evidence="1">
    <location>
        <begin position="1"/>
        <end position="10"/>
    </location>
</feature>
<proteinExistence type="predicted"/>
<gene>
    <name evidence="2" type="ORF">JMJ77_009192</name>
</gene>
<reference evidence="2" key="1">
    <citation type="submission" date="2021-05" db="EMBL/GenBank/DDBJ databases">
        <title>Comparative genomics of three Colletotrichum scovillei strains and genetic complementation revealed genes involved fungal growth and virulence on chili pepper.</title>
        <authorList>
            <person name="Hsieh D.-K."/>
            <person name="Chuang S.-C."/>
            <person name="Chen C.-Y."/>
            <person name="Chao Y.-T."/>
            <person name="Lu M.-Y.J."/>
            <person name="Lee M.-H."/>
            <person name="Shih M.-C."/>
        </authorList>
    </citation>
    <scope>NUCLEOTIDE SEQUENCE</scope>
    <source>
        <strain evidence="2">Coll-153</strain>
    </source>
</reference>
<dbReference type="Proteomes" id="UP000699042">
    <property type="component" value="Unassembled WGS sequence"/>
</dbReference>
<dbReference type="EMBL" id="JAESDN010000009">
    <property type="protein sequence ID" value="KAG7045104.1"/>
    <property type="molecule type" value="Genomic_DNA"/>
</dbReference>
<dbReference type="AlphaFoldDB" id="A0A9P7QYV0"/>
<comment type="caution">
    <text evidence="2">The sequence shown here is derived from an EMBL/GenBank/DDBJ whole genome shotgun (WGS) entry which is preliminary data.</text>
</comment>
<feature type="region of interest" description="Disordered" evidence="1">
    <location>
        <begin position="1"/>
        <end position="49"/>
    </location>
</feature>
<evidence type="ECO:0000313" key="2">
    <source>
        <dbReference type="EMBL" id="KAG7045104.1"/>
    </source>
</evidence>
<sequence>MALTLHNPSLQAPGHLYTEPPSTSLTRSSHSSPCSPSESTLLTTLRPDL</sequence>
<evidence type="ECO:0000256" key="1">
    <source>
        <dbReference type="SAM" id="MobiDB-lite"/>
    </source>
</evidence>
<feature type="compositionally biased region" description="Low complexity" evidence="1">
    <location>
        <begin position="20"/>
        <end position="49"/>
    </location>
</feature>
<keyword evidence="3" id="KW-1185">Reference proteome</keyword>
<protein>
    <submittedName>
        <fullName evidence="2">Uncharacterized protein</fullName>
    </submittedName>
</protein>
<organism evidence="2 3">
    <name type="scientific">Colletotrichum scovillei</name>
    <dbReference type="NCBI Taxonomy" id="1209932"/>
    <lineage>
        <taxon>Eukaryota</taxon>
        <taxon>Fungi</taxon>
        <taxon>Dikarya</taxon>
        <taxon>Ascomycota</taxon>
        <taxon>Pezizomycotina</taxon>
        <taxon>Sordariomycetes</taxon>
        <taxon>Hypocreomycetidae</taxon>
        <taxon>Glomerellales</taxon>
        <taxon>Glomerellaceae</taxon>
        <taxon>Colletotrichum</taxon>
        <taxon>Colletotrichum acutatum species complex</taxon>
    </lineage>
</organism>
<evidence type="ECO:0000313" key="3">
    <source>
        <dbReference type="Proteomes" id="UP000699042"/>
    </source>
</evidence>